<protein>
    <submittedName>
        <fullName evidence="6">Amino acid/amide ABC transporter substrate-binding protein, HAAT family</fullName>
    </submittedName>
    <submittedName>
        <fullName evidence="7">Penicillin-binding protein activator</fullName>
    </submittedName>
</protein>
<dbReference type="Pfam" id="PF13458">
    <property type="entry name" value="Peripla_BP_6"/>
    <property type="match status" value="1"/>
</dbReference>
<dbReference type="InterPro" id="IPR051010">
    <property type="entry name" value="BCAA_transport"/>
</dbReference>
<keyword evidence="9" id="KW-1185">Reference proteome</keyword>
<evidence type="ECO:0000256" key="2">
    <source>
        <dbReference type="ARBA" id="ARBA00022729"/>
    </source>
</evidence>
<dbReference type="EMBL" id="SIRL01000007">
    <property type="protein sequence ID" value="TBN49622.1"/>
    <property type="molecule type" value="Genomic_DNA"/>
</dbReference>
<reference evidence="6" key="1">
    <citation type="submission" date="2017-06" db="EMBL/GenBank/DDBJ databases">
        <authorList>
            <person name="Kim H.J."/>
            <person name="Triplett B.A."/>
        </authorList>
    </citation>
    <scope>NUCLEOTIDE SEQUENCE [LARGE SCALE GENOMIC DNA]</scope>
    <source>
        <strain evidence="6">DSM 26170</strain>
    </source>
</reference>
<reference evidence="8" key="2">
    <citation type="submission" date="2017-06" db="EMBL/GenBank/DDBJ databases">
        <authorList>
            <person name="Varghese N."/>
            <person name="Submissions S."/>
        </authorList>
    </citation>
    <scope>NUCLEOTIDE SEQUENCE [LARGE SCALE GENOMIC DNA]</scope>
    <source>
        <strain evidence="8">DSM 26170</strain>
    </source>
</reference>
<dbReference type="PANTHER" id="PTHR30483">
    <property type="entry name" value="LEUCINE-SPECIFIC-BINDING PROTEIN"/>
    <property type="match status" value="1"/>
</dbReference>
<evidence type="ECO:0000256" key="3">
    <source>
        <dbReference type="ARBA" id="ARBA00022970"/>
    </source>
</evidence>
<organism evidence="6 8">
    <name type="scientific">Paracoccus sediminis</name>
    <dbReference type="NCBI Taxonomy" id="1214787"/>
    <lineage>
        <taxon>Bacteria</taxon>
        <taxon>Pseudomonadati</taxon>
        <taxon>Pseudomonadota</taxon>
        <taxon>Alphaproteobacteria</taxon>
        <taxon>Rhodobacterales</taxon>
        <taxon>Paracoccaceae</taxon>
        <taxon>Paracoccus</taxon>
    </lineage>
</organism>
<dbReference type="OrthoDB" id="7210494at2"/>
<comment type="similarity">
    <text evidence="1">Belongs to the leucine-binding protein family.</text>
</comment>
<gene>
    <name evidence="7" type="ORF">EYF88_11165</name>
    <name evidence="6" type="ORF">SAMN06265378_10952</name>
</gene>
<feature type="signal peptide" evidence="4">
    <location>
        <begin position="1"/>
        <end position="30"/>
    </location>
</feature>
<proteinExistence type="inferred from homology"/>
<reference evidence="7 9" key="3">
    <citation type="submission" date="2019-02" db="EMBL/GenBank/DDBJ databases">
        <authorList>
            <person name="Zhang G."/>
        </authorList>
    </citation>
    <scope>NUCLEOTIDE SEQUENCE [LARGE SCALE GENOMIC DNA]</scope>
    <source>
        <strain evidence="7 9">CMB17</strain>
    </source>
</reference>
<dbReference type="InterPro" id="IPR028081">
    <property type="entry name" value="Leu-bd"/>
</dbReference>
<evidence type="ECO:0000256" key="1">
    <source>
        <dbReference type="ARBA" id="ARBA00010062"/>
    </source>
</evidence>
<evidence type="ECO:0000313" key="9">
    <source>
        <dbReference type="Proteomes" id="UP000292859"/>
    </source>
</evidence>
<dbReference type="PANTHER" id="PTHR30483:SF6">
    <property type="entry name" value="PERIPLASMIC BINDING PROTEIN OF ABC TRANSPORTER FOR NATURAL AMINO ACIDS"/>
    <property type="match status" value="1"/>
</dbReference>
<dbReference type="GO" id="GO:0006865">
    <property type="term" value="P:amino acid transport"/>
    <property type="evidence" value="ECO:0007669"/>
    <property type="project" value="UniProtKB-KW"/>
</dbReference>
<evidence type="ECO:0000259" key="5">
    <source>
        <dbReference type="Pfam" id="PF13458"/>
    </source>
</evidence>
<accession>A0A238XBG0</accession>
<dbReference type="SUPFAM" id="SSF53822">
    <property type="entry name" value="Periplasmic binding protein-like I"/>
    <property type="match status" value="1"/>
</dbReference>
<dbReference type="RefSeq" id="WP_089388582.1">
    <property type="nucleotide sequence ID" value="NZ_FZNM01000009.1"/>
</dbReference>
<keyword evidence="2 4" id="KW-0732">Signal</keyword>
<dbReference type="CDD" id="cd06339">
    <property type="entry name" value="PBP1_YraM_LppC_lipoprotein-like"/>
    <property type="match status" value="1"/>
</dbReference>
<dbReference type="Proteomes" id="UP000292859">
    <property type="component" value="Unassembled WGS sequence"/>
</dbReference>
<dbReference type="Proteomes" id="UP000198409">
    <property type="component" value="Unassembled WGS sequence"/>
</dbReference>
<dbReference type="EMBL" id="FZNM01000009">
    <property type="protein sequence ID" value="SNR56395.1"/>
    <property type="molecule type" value="Genomic_DNA"/>
</dbReference>
<dbReference type="AlphaFoldDB" id="A0A238XBG0"/>
<feature type="chain" id="PRO_5012263507" evidence="4">
    <location>
        <begin position="31"/>
        <end position="403"/>
    </location>
</feature>
<evidence type="ECO:0000313" key="6">
    <source>
        <dbReference type="EMBL" id="SNR56395.1"/>
    </source>
</evidence>
<evidence type="ECO:0000313" key="7">
    <source>
        <dbReference type="EMBL" id="TBN49622.1"/>
    </source>
</evidence>
<evidence type="ECO:0000256" key="4">
    <source>
        <dbReference type="SAM" id="SignalP"/>
    </source>
</evidence>
<name>A0A238XBG0_9RHOB</name>
<dbReference type="Gene3D" id="3.40.50.2300">
    <property type="match status" value="2"/>
</dbReference>
<dbReference type="InterPro" id="IPR028082">
    <property type="entry name" value="Peripla_BP_I"/>
</dbReference>
<evidence type="ECO:0000313" key="8">
    <source>
        <dbReference type="Proteomes" id="UP000198409"/>
    </source>
</evidence>
<sequence length="403" mass="41390">MVVSAIPRPAAGLRRAVTRAAAILSAFVIAACQPMDGSQGASGPATGSLINPDEPVRVALLAPGGSGSADLEWLSRSLKNAARMAAADAQGASIDLRIYDTGTSTAQAVAQANAAVDAGAQIIVGPLFAEGANAVGTAMRPRNVNVLSFSNNAEIAGGNVFILGNSFANVANRLVGYGVRQGKRNIYVVAEDDIAGQLGGRAIETAIARNGARLAGRSNHAVSVTGIDAATPQIVAAAQSGRVDAVFMTANNQAVLPYLTEKLAAAGVRSPVTQMMGLTRWDQPANRIGMPQLQEGWFAIPDQGLKAQFDARYRSVYGEQPHELASLAYDGVAAIASLVRSGNRNALTTTGLTQAAGFSGVGGVFRLRPDGTSERALAVATLRGNRLVILDPAPRGFGGGFGF</sequence>
<feature type="domain" description="Leucine-binding protein" evidence="5">
    <location>
        <begin position="55"/>
        <end position="383"/>
    </location>
</feature>
<keyword evidence="3" id="KW-0813">Transport</keyword>
<keyword evidence="3" id="KW-0029">Amino-acid transport</keyword>